<dbReference type="SMART" id="SM00220">
    <property type="entry name" value="S_TKc"/>
    <property type="match status" value="1"/>
</dbReference>
<evidence type="ECO:0000256" key="18">
    <source>
        <dbReference type="ARBA" id="ARBA00023015"/>
    </source>
</evidence>
<dbReference type="GO" id="GO:0033612">
    <property type="term" value="F:receptor serine/threonine kinase binding"/>
    <property type="evidence" value="ECO:0007669"/>
    <property type="project" value="TreeGrafter"/>
</dbReference>
<reference evidence="30" key="2">
    <citation type="submission" date="2023-02" db="EMBL/GenBank/DDBJ databases">
        <authorList>
            <person name="Swenson N.G."/>
            <person name="Wegrzyn J.L."/>
            <person name="Mcevoy S.L."/>
        </authorList>
    </citation>
    <scope>NUCLEOTIDE SEQUENCE</scope>
    <source>
        <strain evidence="30">91603</strain>
        <tissue evidence="30">Leaf</tissue>
    </source>
</reference>
<name>A0AAD5I7E4_ACENE</name>
<dbReference type="InterPro" id="IPR014284">
    <property type="entry name" value="RNA_pol_sigma-70_dom"/>
</dbReference>
<keyword evidence="22" id="KW-0804">Transcription</keyword>
<keyword evidence="7" id="KW-0597">Phosphoprotein</keyword>
<dbReference type="InterPro" id="IPR013324">
    <property type="entry name" value="RNA_pol_sigma_r3/r4-like"/>
</dbReference>
<dbReference type="InterPro" id="IPR000943">
    <property type="entry name" value="RNA_pol_sigma70"/>
</dbReference>
<dbReference type="PANTHER" id="PTHR48056">
    <property type="entry name" value="LRR RECEPTOR-LIKE SERINE/THREONINE-PROTEIN KINASE-RELATED"/>
    <property type="match status" value="1"/>
</dbReference>
<dbReference type="GO" id="GO:0004674">
    <property type="term" value="F:protein serine/threonine kinase activity"/>
    <property type="evidence" value="ECO:0007669"/>
    <property type="project" value="UniProtKB-KW"/>
</dbReference>
<keyword evidence="18" id="KW-0805">Transcription regulation</keyword>
<dbReference type="SUPFAM" id="SSF56112">
    <property type="entry name" value="Protein kinase-like (PK-like)"/>
    <property type="match status" value="1"/>
</dbReference>
<dbReference type="FunFam" id="3.80.10.10:FF:000356">
    <property type="entry name" value="LRR receptor-like serine/threonine-protein kinase"/>
    <property type="match status" value="1"/>
</dbReference>
<keyword evidence="5" id="KW-1003">Cell membrane</keyword>
<dbReference type="Pfam" id="PF00069">
    <property type="entry name" value="Pkinase"/>
    <property type="match status" value="1"/>
</dbReference>
<evidence type="ECO:0000313" key="31">
    <source>
        <dbReference type="Proteomes" id="UP001064489"/>
    </source>
</evidence>
<dbReference type="FunFam" id="3.30.200.20:FF:000309">
    <property type="entry name" value="Leucine-rich repeat receptor protein kinase MSP1"/>
    <property type="match status" value="1"/>
</dbReference>
<dbReference type="SUPFAM" id="SSF88946">
    <property type="entry name" value="Sigma2 domain of RNA polymerase sigma factors"/>
    <property type="match status" value="1"/>
</dbReference>
<dbReference type="SUPFAM" id="SSF52058">
    <property type="entry name" value="L domain-like"/>
    <property type="match status" value="2"/>
</dbReference>
<keyword evidence="16 27" id="KW-0067">ATP-binding</keyword>
<keyword evidence="17 28" id="KW-1133">Transmembrane helix</keyword>
<keyword evidence="13 27" id="KW-0547">Nucleotide-binding</keyword>
<evidence type="ECO:0000256" key="8">
    <source>
        <dbReference type="ARBA" id="ARBA00022614"/>
    </source>
</evidence>
<evidence type="ECO:0000256" key="2">
    <source>
        <dbReference type="ARBA" id="ARBA00008684"/>
    </source>
</evidence>
<dbReference type="Pfam" id="PF13855">
    <property type="entry name" value="LRR_8"/>
    <property type="match status" value="3"/>
</dbReference>
<sequence>MEAGRNLMSSPPSFSIRTHLKNSLSSSSSVLMHHEQAAPAVTSVLTSSVAPHFPTSVLLQEQRDEYKPLLHMFKEDKAFQATIDRRQMETGTSVIEEKNSSDVDQLVQDFEHQLLHWPGLWNMLPPIQTGENPSLSLAKQSIINDSKDHMDIEPCDAVNLAKKALSASKEAASLVANTNLEIYAADLDDTFSASSSNFPLGEVKTVRSTRLLERRSKKRRASKSEVMVHETYSSRKADVRKKLNEGFDPNDALRLFLWGPETRQLLTAKEEFELIAQIQDLMKLEKVKSELQSQFGREPTLIEWSEAVGISCRFLQSQIHSGNRSREKLINANLRMVVHVAKQFQGRGLNLQDLLQEGSMGLMKSVEKFKPQAGCRFATYAYWWIRQMIRKAIFHHSRTIRLPENVYSLLGKVLEAKRLCIQEGNHNPTKEDVARGVGITVGKLEKLLFMTRSPLSMQQPVWSDQDTTFQEITADTEIETPELGVAKQLMRQHVRNLLSILSPKERHIIRLRYGIEDGKLKSLAEIGKIYGLSKERVRQLESRALYRLKQSLGNEAIGRSVQSRFQMTYSRCFKLRLFLVVLLCSSVPYAEASEFQELIAFKSGLTNTEGIADWGTKPSPCSWTGITCRNGSVVALSLPHLGLKGWLPSSLTSLSNLELLDLTDNAFTGPIPSQFWKLKSLKTIDLSFNFLNDSLSSDVQNLRNLIDMNLAFNRFSGGLTPAISSCSRLRTLILNSNMFSGEISEQLSQLSKLQVLDLGGNTFSGPIPSTMGNLSELQVLDLSNGLLSGNIPISIGQLARLQAFDVSNNSITGPIPSSIGGIAALWSLQIGHNRFFGSLPQEIGNLTNLLNLEAPSCNLKGPIPDEIGNLRSLKKLDLSGNQLQSPIPPAIGKLQNLTYLFISNAEINGTIPSELGNCRKLKTAVLSFNDLSGALPDSLASLSQSMISFSIENNQIGGEIPTWIGKWLFAESILLTSNQFRGRIPAEIGNCSSLAYLSLSHNHLSGIIPSELCDCKFLSDLELENNYLVGSIGATFWNCKNLSQLTLSQNQLTGTVPAYLSHLPLLSLELDYNNFSGQIPEEIWSSKTLLEFSAGFNFLAGKLSAKIGNLVTIQRLTLDHNKLHGTIPKEIRNLQGLSVLSLNQNMLSGELPHELFTLKFLTSLDLGYNNFTGSISANISELKELEYLVLAHNQLSGPLPLGITDGFRQPLIPDTSYLQHRGVLDLSMNKFSGQIPEQLGNCSVIVNLLLGNNNFTGMVPGSIFRLPNLISIDISSNTLEGKIPNEVGDAKKLQGLKLACNHLSGQIPSEIGKLQHLVKLNLSGNQLTGVIPSSTGHLQGLSYLDLSNNQLSGEIPFSLSKLTNIVGLSLQENKLSGNLSELLRGSSSWHLIGTLNLSLNRLVGEIPSTIASLSYLTSLDLHNNRLSGNITGYLSNLSQLQYLDISENFFHGPIPHELCDLTELKFLNLSSNLLRGQVLECMKFKSGDIFESSAEENCKQIRWKCYLLEIPLLLILSLSTILSVMCLFLVFLKRRTLKVGGLKPLSESPGNNKDPNDGRSTMFKQSSLQLSFSDIVRITNNFCKSNVIGDGGSGTVYKGILPSGQLIAVKKLDKARDQGSKEFLAEMEATRRVKHNNLISLLGSCSFRSEKLLIYEFMVNGSLDFWLRNRAETMEALDWDIRFKIVLGTARGLAFLHHTVVPPIIHRDVKASNILLDHDFEPRIADFGLARILNVSETHVTTEIAGTSGYIAPEYGHSWRSTTKGDVYSFGVLMLEIVTGKEPTGSEFKDLEGGNLVGWVKEMIGKGKGIECLDGKISNESIATAKMLKLLLIGLHCTHDDPFKRPTMQEVVKCLEYIATNN</sequence>
<evidence type="ECO:0000256" key="25">
    <source>
        <dbReference type="ARBA" id="ARBA00047899"/>
    </source>
</evidence>
<evidence type="ECO:0000256" key="14">
    <source>
        <dbReference type="ARBA" id="ARBA00022777"/>
    </source>
</evidence>
<dbReference type="InterPro" id="IPR036388">
    <property type="entry name" value="WH-like_DNA-bd_sf"/>
</dbReference>
<dbReference type="SUPFAM" id="SSF88659">
    <property type="entry name" value="Sigma3 and sigma4 domains of RNA polymerase sigma factors"/>
    <property type="match status" value="2"/>
</dbReference>
<dbReference type="PROSITE" id="PS00108">
    <property type="entry name" value="PROTEIN_KINASE_ST"/>
    <property type="match status" value="1"/>
</dbReference>
<comment type="similarity">
    <text evidence="2">Belongs to the protein kinase superfamily. Ser/Thr protein kinase family.</text>
</comment>
<dbReference type="InterPro" id="IPR007624">
    <property type="entry name" value="RNA_pol_sigma70_r3"/>
</dbReference>
<evidence type="ECO:0000256" key="5">
    <source>
        <dbReference type="ARBA" id="ARBA00022475"/>
    </source>
</evidence>
<evidence type="ECO:0000256" key="19">
    <source>
        <dbReference type="ARBA" id="ARBA00023082"/>
    </source>
</evidence>
<protein>
    <recommendedName>
        <fullName evidence="4">non-specific serine/threonine protein kinase</fullName>
        <ecNumber evidence="4">2.7.11.1</ecNumber>
    </recommendedName>
</protein>
<dbReference type="InterPro" id="IPR007630">
    <property type="entry name" value="RNA_pol_sigma70_r4"/>
</dbReference>
<dbReference type="Proteomes" id="UP001064489">
    <property type="component" value="Chromosome 11"/>
</dbReference>
<dbReference type="PROSITE" id="PS50011">
    <property type="entry name" value="PROTEIN_KINASE_DOM"/>
    <property type="match status" value="1"/>
</dbReference>
<comment type="catalytic activity">
    <reaction evidence="25">
        <text>L-threonyl-[protein] + ATP = O-phospho-L-threonyl-[protein] + ADP + H(+)</text>
        <dbReference type="Rhea" id="RHEA:46608"/>
        <dbReference type="Rhea" id="RHEA-COMP:11060"/>
        <dbReference type="Rhea" id="RHEA-COMP:11605"/>
        <dbReference type="ChEBI" id="CHEBI:15378"/>
        <dbReference type="ChEBI" id="CHEBI:30013"/>
        <dbReference type="ChEBI" id="CHEBI:30616"/>
        <dbReference type="ChEBI" id="CHEBI:61977"/>
        <dbReference type="ChEBI" id="CHEBI:456216"/>
        <dbReference type="EC" id="2.7.11.1"/>
    </reaction>
</comment>
<evidence type="ECO:0000256" key="28">
    <source>
        <dbReference type="SAM" id="Phobius"/>
    </source>
</evidence>
<keyword evidence="19" id="KW-0731">Sigma factor</keyword>
<dbReference type="PROSITE" id="PS00107">
    <property type="entry name" value="PROTEIN_KINASE_ATP"/>
    <property type="match status" value="1"/>
</dbReference>
<dbReference type="Gene3D" id="1.10.510.10">
    <property type="entry name" value="Transferase(Phosphotransferase) domain 1"/>
    <property type="match status" value="1"/>
</dbReference>
<dbReference type="PANTHER" id="PTHR48056:SF58">
    <property type="entry name" value="LEUCINE-RICH REPEAT RECEPTOR PROTEIN KINASE MSP1-LIKE ISOFORM X1"/>
    <property type="match status" value="1"/>
</dbReference>
<evidence type="ECO:0000256" key="4">
    <source>
        <dbReference type="ARBA" id="ARBA00012513"/>
    </source>
</evidence>
<evidence type="ECO:0000256" key="22">
    <source>
        <dbReference type="ARBA" id="ARBA00023163"/>
    </source>
</evidence>
<dbReference type="GO" id="GO:0009791">
    <property type="term" value="P:post-embryonic development"/>
    <property type="evidence" value="ECO:0007669"/>
    <property type="project" value="UniProtKB-ARBA"/>
</dbReference>
<organism evidence="30 31">
    <name type="scientific">Acer negundo</name>
    <name type="common">Box elder</name>
    <dbReference type="NCBI Taxonomy" id="4023"/>
    <lineage>
        <taxon>Eukaryota</taxon>
        <taxon>Viridiplantae</taxon>
        <taxon>Streptophyta</taxon>
        <taxon>Embryophyta</taxon>
        <taxon>Tracheophyta</taxon>
        <taxon>Spermatophyta</taxon>
        <taxon>Magnoliopsida</taxon>
        <taxon>eudicotyledons</taxon>
        <taxon>Gunneridae</taxon>
        <taxon>Pentapetalae</taxon>
        <taxon>rosids</taxon>
        <taxon>malvids</taxon>
        <taxon>Sapindales</taxon>
        <taxon>Sapindaceae</taxon>
        <taxon>Hippocastanoideae</taxon>
        <taxon>Acereae</taxon>
        <taxon>Acer</taxon>
    </lineage>
</organism>
<feature type="binding site" evidence="27">
    <location>
        <position position="1611"/>
    </location>
    <ligand>
        <name>ATP</name>
        <dbReference type="ChEBI" id="CHEBI:30616"/>
    </ligand>
</feature>
<evidence type="ECO:0000256" key="27">
    <source>
        <dbReference type="PROSITE-ProRule" id="PRU10141"/>
    </source>
</evidence>
<comment type="caution">
    <text evidence="30">The sequence shown here is derived from an EMBL/GenBank/DDBJ whole genome shotgun (WGS) entry which is preliminary data.</text>
</comment>
<dbReference type="GO" id="GO:0003677">
    <property type="term" value="F:DNA binding"/>
    <property type="evidence" value="ECO:0007669"/>
    <property type="project" value="UniProtKB-KW"/>
</dbReference>
<evidence type="ECO:0000256" key="20">
    <source>
        <dbReference type="ARBA" id="ARBA00023125"/>
    </source>
</evidence>
<reference evidence="30" key="1">
    <citation type="journal article" date="2022" name="Plant J.">
        <title>Strategies of tolerance reflected in two North American maple genomes.</title>
        <authorList>
            <person name="McEvoy S.L."/>
            <person name="Sezen U.U."/>
            <person name="Trouern-Trend A."/>
            <person name="McMahon S.M."/>
            <person name="Schaberg P.G."/>
            <person name="Yang J."/>
            <person name="Wegrzyn J.L."/>
            <person name="Swenson N.G."/>
        </authorList>
    </citation>
    <scope>NUCLEOTIDE SEQUENCE</scope>
    <source>
        <strain evidence="30">91603</strain>
    </source>
</reference>
<dbReference type="Pfam" id="PF00560">
    <property type="entry name" value="LRR_1"/>
    <property type="match status" value="5"/>
</dbReference>
<dbReference type="FunFam" id="1.10.510.10:FF:000309">
    <property type="entry name" value="Leucine-rich repeat receptor-like protein kinase"/>
    <property type="match status" value="1"/>
</dbReference>
<dbReference type="GO" id="GO:0005524">
    <property type="term" value="F:ATP binding"/>
    <property type="evidence" value="ECO:0007669"/>
    <property type="project" value="UniProtKB-UniRule"/>
</dbReference>
<comment type="subcellular location">
    <subcellularLocation>
        <location evidence="1">Cell membrane</location>
        <topology evidence="1">Single-pass type I membrane protein</topology>
    </subcellularLocation>
</comment>
<accession>A0AAD5I7E4</accession>
<keyword evidence="20" id="KW-0238">DNA-binding</keyword>
<keyword evidence="10 28" id="KW-0812">Transmembrane</keyword>
<dbReference type="Gene3D" id="3.80.10.10">
    <property type="entry name" value="Ribonuclease Inhibitor"/>
    <property type="match status" value="5"/>
</dbReference>
<dbReference type="Gene3D" id="3.30.200.20">
    <property type="entry name" value="Phosphorylase Kinase, domain 1"/>
    <property type="match status" value="1"/>
</dbReference>
<dbReference type="InterPro" id="IPR007627">
    <property type="entry name" value="RNA_pol_sigma70_r2"/>
</dbReference>
<dbReference type="GO" id="GO:0071482">
    <property type="term" value="P:cellular response to light stimulus"/>
    <property type="evidence" value="ECO:0007669"/>
    <property type="project" value="UniProtKB-ARBA"/>
</dbReference>
<dbReference type="PROSITE" id="PS51450">
    <property type="entry name" value="LRR"/>
    <property type="match status" value="2"/>
</dbReference>
<evidence type="ECO:0000256" key="24">
    <source>
        <dbReference type="ARBA" id="ARBA00023180"/>
    </source>
</evidence>
<feature type="domain" description="Protein kinase" evidence="29">
    <location>
        <begin position="1582"/>
        <end position="1858"/>
    </location>
</feature>
<dbReference type="GO" id="GO:0016987">
    <property type="term" value="F:sigma factor activity"/>
    <property type="evidence" value="ECO:0007669"/>
    <property type="project" value="UniProtKB-KW"/>
</dbReference>
<comment type="similarity">
    <text evidence="3">Belongs to the RLP family.</text>
</comment>
<dbReference type="Pfam" id="PF23598">
    <property type="entry name" value="LRR_14"/>
    <property type="match status" value="1"/>
</dbReference>
<evidence type="ECO:0000259" key="29">
    <source>
        <dbReference type="PROSITE" id="PS50011"/>
    </source>
</evidence>
<evidence type="ECO:0000313" key="30">
    <source>
        <dbReference type="EMBL" id="KAI9153969.1"/>
    </source>
</evidence>
<dbReference type="InterPro" id="IPR050647">
    <property type="entry name" value="Plant_LRR-RLKs"/>
</dbReference>
<dbReference type="InterPro" id="IPR032675">
    <property type="entry name" value="LRR_dom_sf"/>
</dbReference>
<dbReference type="GO" id="GO:0005886">
    <property type="term" value="C:plasma membrane"/>
    <property type="evidence" value="ECO:0007669"/>
    <property type="project" value="UniProtKB-SubCell"/>
</dbReference>
<dbReference type="PRINTS" id="PR00019">
    <property type="entry name" value="LEURICHRPT"/>
</dbReference>
<dbReference type="Gene3D" id="1.20.120.1810">
    <property type="match status" value="1"/>
</dbReference>
<keyword evidence="14" id="KW-0418">Kinase</keyword>
<keyword evidence="31" id="KW-1185">Reference proteome</keyword>
<dbReference type="EC" id="2.7.11.1" evidence="4"/>
<dbReference type="FunFam" id="3.80.10.10:FF:000233">
    <property type="entry name" value="Leucine-rich repeat receptor-like protein kinase TDR"/>
    <property type="match status" value="1"/>
</dbReference>
<evidence type="ECO:0000256" key="9">
    <source>
        <dbReference type="ARBA" id="ARBA00022679"/>
    </source>
</evidence>
<evidence type="ECO:0000256" key="13">
    <source>
        <dbReference type="ARBA" id="ARBA00022741"/>
    </source>
</evidence>
<dbReference type="SMART" id="SM00365">
    <property type="entry name" value="LRR_SD22"/>
    <property type="match status" value="9"/>
</dbReference>
<dbReference type="GO" id="GO:0006352">
    <property type="term" value="P:DNA-templated transcription initiation"/>
    <property type="evidence" value="ECO:0007669"/>
    <property type="project" value="InterPro"/>
</dbReference>
<comment type="catalytic activity">
    <reaction evidence="26">
        <text>L-seryl-[protein] + ATP = O-phospho-L-seryl-[protein] + ADP + H(+)</text>
        <dbReference type="Rhea" id="RHEA:17989"/>
        <dbReference type="Rhea" id="RHEA-COMP:9863"/>
        <dbReference type="Rhea" id="RHEA-COMP:11604"/>
        <dbReference type="ChEBI" id="CHEBI:15378"/>
        <dbReference type="ChEBI" id="CHEBI:29999"/>
        <dbReference type="ChEBI" id="CHEBI:30616"/>
        <dbReference type="ChEBI" id="CHEBI:83421"/>
        <dbReference type="ChEBI" id="CHEBI:456216"/>
        <dbReference type="EC" id="2.7.11.1"/>
    </reaction>
</comment>
<dbReference type="InterPro" id="IPR013210">
    <property type="entry name" value="LRR_N_plant-typ"/>
</dbReference>
<dbReference type="PROSITE" id="PS00715">
    <property type="entry name" value="SIGMA70_1"/>
    <property type="match status" value="1"/>
</dbReference>
<dbReference type="InterPro" id="IPR017441">
    <property type="entry name" value="Protein_kinase_ATP_BS"/>
</dbReference>
<evidence type="ECO:0000256" key="17">
    <source>
        <dbReference type="ARBA" id="ARBA00022989"/>
    </source>
</evidence>
<dbReference type="Pfam" id="PF08263">
    <property type="entry name" value="LRRNT_2"/>
    <property type="match status" value="1"/>
</dbReference>
<dbReference type="GO" id="GO:0006952">
    <property type="term" value="P:defense response"/>
    <property type="evidence" value="ECO:0007669"/>
    <property type="project" value="UniProtKB-KW"/>
</dbReference>
<dbReference type="SMART" id="SM00369">
    <property type="entry name" value="LRR_TYP"/>
    <property type="match status" value="11"/>
</dbReference>
<evidence type="ECO:0000256" key="15">
    <source>
        <dbReference type="ARBA" id="ARBA00022821"/>
    </source>
</evidence>
<keyword evidence="8" id="KW-0433">Leucine-rich repeat</keyword>
<dbReference type="SUPFAM" id="SSF52047">
    <property type="entry name" value="RNI-like"/>
    <property type="match status" value="1"/>
</dbReference>
<evidence type="ECO:0000256" key="23">
    <source>
        <dbReference type="ARBA" id="ARBA00023170"/>
    </source>
</evidence>
<evidence type="ECO:0000256" key="3">
    <source>
        <dbReference type="ARBA" id="ARBA00009592"/>
    </source>
</evidence>
<evidence type="ECO:0000256" key="11">
    <source>
        <dbReference type="ARBA" id="ARBA00022729"/>
    </source>
</evidence>
<evidence type="ECO:0000256" key="10">
    <source>
        <dbReference type="ARBA" id="ARBA00022692"/>
    </source>
</evidence>
<evidence type="ECO:0000256" key="26">
    <source>
        <dbReference type="ARBA" id="ARBA00048679"/>
    </source>
</evidence>
<dbReference type="Gene3D" id="1.10.10.10">
    <property type="entry name" value="Winged helix-like DNA-binding domain superfamily/Winged helix DNA-binding domain"/>
    <property type="match status" value="2"/>
</dbReference>
<dbReference type="Pfam" id="PF04542">
    <property type="entry name" value="Sigma70_r2"/>
    <property type="match status" value="1"/>
</dbReference>
<dbReference type="NCBIfam" id="TIGR02937">
    <property type="entry name" value="sigma70-ECF"/>
    <property type="match status" value="1"/>
</dbReference>
<dbReference type="InterPro" id="IPR055414">
    <property type="entry name" value="LRR_R13L4/SHOC2-like"/>
</dbReference>
<evidence type="ECO:0000256" key="6">
    <source>
        <dbReference type="ARBA" id="ARBA00022527"/>
    </source>
</evidence>
<dbReference type="Pfam" id="PF04545">
    <property type="entry name" value="Sigma70_r4"/>
    <property type="match status" value="1"/>
</dbReference>
<dbReference type="InterPro" id="IPR013325">
    <property type="entry name" value="RNA_pol_sigma_r2"/>
</dbReference>
<evidence type="ECO:0000256" key="21">
    <source>
        <dbReference type="ARBA" id="ARBA00023136"/>
    </source>
</evidence>
<dbReference type="FunFam" id="3.80.10.10:FF:000095">
    <property type="entry name" value="LRR receptor-like serine/threonine-protein kinase GSO1"/>
    <property type="match status" value="1"/>
</dbReference>
<dbReference type="InterPro" id="IPR008271">
    <property type="entry name" value="Ser/Thr_kinase_AS"/>
</dbReference>
<dbReference type="FunFam" id="3.80.10.10:FF:000041">
    <property type="entry name" value="LRR receptor-like serine/threonine-protein kinase ERECTA"/>
    <property type="match status" value="1"/>
</dbReference>
<dbReference type="GO" id="GO:0099402">
    <property type="term" value="P:plant organ development"/>
    <property type="evidence" value="ECO:0007669"/>
    <property type="project" value="UniProtKB-ARBA"/>
</dbReference>
<evidence type="ECO:0000256" key="7">
    <source>
        <dbReference type="ARBA" id="ARBA00022553"/>
    </source>
</evidence>
<dbReference type="InterPro" id="IPR003591">
    <property type="entry name" value="Leu-rich_rpt_typical-subtyp"/>
</dbReference>
<dbReference type="InterPro" id="IPR001611">
    <property type="entry name" value="Leu-rich_rpt"/>
</dbReference>
<proteinExistence type="inferred from homology"/>
<keyword evidence="12" id="KW-0677">Repeat</keyword>
<dbReference type="PROSITE" id="PS00716">
    <property type="entry name" value="SIGMA70_2"/>
    <property type="match status" value="1"/>
</dbReference>
<dbReference type="PRINTS" id="PR00046">
    <property type="entry name" value="SIGMA70FCT"/>
</dbReference>
<dbReference type="CDD" id="cd14066">
    <property type="entry name" value="STKc_IRAK"/>
    <property type="match status" value="1"/>
</dbReference>
<feature type="transmembrane region" description="Helical" evidence="28">
    <location>
        <begin position="1510"/>
        <end position="1532"/>
    </location>
</feature>
<dbReference type="InterPro" id="IPR000719">
    <property type="entry name" value="Prot_kinase_dom"/>
</dbReference>
<dbReference type="InterPro" id="IPR011009">
    <property type="entry name" value="Kinase-like_dom_sf"/>
</dbReference>
<keyword evidence="11" id="KW-0732">Signal</keyword>
<gene>
    <name evidence="30" type="ORF">LWI28_019180</name>
</gene>
<dbReference type="CDD" id="cd06171">
    <property type="entry name" value="Sigma70_r4"/>
    <property type="match status" value="1"/>
</dbReference>
<evidence type="ECO:0000256" key="16">
    <source>
        <dbReference type="ARBA" id="ARBA00022840"/>
    </source>
</evidence>
<dbReference type="GO" id="GO:0009653">
    <property type="term" value="P:anatomical structure morphogenesis"/>
    <property type="evidence" value="ECO:0007669"/>
    <property type="project" value="UniProtKB-ARBA"/>
</dbReference>
<evidence type="ECO:0000256" key="1">
    <source>
        <dbReference type="ARBA" id="ARBA00004251"/>
    </source>
</evidence>
<dbReference type="FunFam" id="3.80.10.10:FF:000400">
    <property type="entry name" value="Nuclear pore complex protein NUP107"/>
    <property type="match status" value="1"/>
</dbReference>
<keyword evidence="9" id="KW-0808">Transferase</keyword>
<keyword evidence="15" id="KW-0611">Plant defense</keyword>
<keyword evidence="23" id="KW-0675">Receptor</keyword>
<dbReference type="EMBL" id="JAJSOW010000108">
    <property type="protein sequence ID" value="KAI9153969.1"/>
    <property type="molecule type" value="Genomic_DNA"/>
</dbReference>
<keyword evidence="21 28" id="KW-0472">Membrane</keyword>
<dbReference type="Pfam" id="PF04539">
    <property type="entry name" value="Sigma70_r3"/>
    <property type="match status" value="1"/>
</dbReference>
<keyword evidence="24" id="KW-0325">Glycoprotein</keyword>
<evidence type="ECO:0000256" key="12">
    <source>
        <dbReference type="ARBA" id="ARBA00022737"/>
    </source>
</evidence>
<keyword evidence="6" id="KW-0723">Serine/threonine-protein kinase</keyword>